<organism evidence="2 3">
    <name type="scientific">Pseudoalteromonas arctica</name>
    <dbReference type="NCBI Taxonomy" id="394751"/>
    <lineage>
        <taxon>Bacteria</taxon>
        <taxon>Pseudomonadati</taxon>
        <taxon>Pseudomonadota</taxon>
        <taxon>Gammaproteobacteria</taxon>
        <taxon>Alteromonadales</taxon>
        <taxon>Pseudoalteromonadaceae</taxon>
        <taxon>Pseudoalteromonas</taxon>
    </lineage>
</organism>
<dbReference type="EMBL" id="JBBMQX010000001">
    <property type="protein sequence ID" value="MEM5531005.1"/>
    <property type="molecule type" value="Genomic_DNA"/>
</dbReference>
<dbReference type="RefSeq" id="WP_282115462.1">
    <property type="nucleotide sequence ID" value="NZ_CANNEU010000060.1"/>
</dbReference>
<comment type="caution">
    <text evidence="2">The sequence shown here is derived from an EMBL/GenBank/DDBJ whole genome shotgun (WGS) entry which is preliminary data.</text>
</comment>
<sequence>MKLFISAIICWLSVTFIQVTAFQWDGIDFTLIELSNLVSLIGVTSLFVAFYMLILGGIALIVMKRFKLLNRVHYVSAGVICSLPMFFSGEIEWQIAAIVSGVFSGLIMSSMATKQTVT</sequence>
<gene>
    <name evidence="2" type="ORF">WNY57_01055</name>
</gene>
<proteinExistence type="predicted"/>
<evidence type="ECO:0000256" key="1">
    <source>
        <dbReference type="SAM" id="Phobius"/>
    </source>
</evidence>
<evidence type="ECO:0000313" key="3">
    <source>
        <dbReference type="Proteomes" id="UP001457661"/>
    </source>
</evidence>
<keyword evidence="1" id="KW-0472">Membrane</keyword>
<feature type="transmembrane region" description="Helical" evidence="1">
    <location>
        <begin position="37"/>
        <end position="61"/>
    </location>
</feature>
<name>A0ABU9TBB9_9GAMM</name>
<feature type="transmembrane region" description="Helical" evidence="1">
    <location>
        <begin position="68"/>
        <end position="87"/>
    </location>
</feature>
<reference evidence="2 3" key="1">
    <citation type="submission" date="2024-03" db="EMBL/GenBank/DDBJ databases">
        <title>Community enrichment and isolation of bacterial strains for fucoidan degradation.</title>
        <authorList>
            <person name="Sichert A."/>
        </authorList>
    </citation>
    <scope>NUCLEOTIDE SEQUENCE [LARGE SCALE GENOMIC DNA]</scope>
    <source>
        <strain evidence="2 3">AS26</strain>
    </source>
</reference>
<keyword evidence="1" id="KW-1133">Transmembrane helix</keyword>
<protein>
    <submittedName>
        <fullName evidence="2">Uncharacterized protein</fullName>
    </submittedName>
</protein>
<accession>A0ABU9TBB9</accession>
<dbReference type="Proteomes" id="UP001457661">
    <property type="component" value="Unassembled WGS sequence"/>
</dbReference>
<keyword evidence="1" id="KW-0812">Transmembrane</keyword>
<keyword evidence="3" id="KW-1185">Reference proteome</keyword>
<evidence type="ECO:0000313" key="2">
    <source>
        <dbReference type="EMBL" id="MEM5531005.1"/>
    </source>
</evidence>
<feature type="transmembrane region" description="Helical" evidence="1">
    <location>
        <begin position="93"/>
        <end position="112"/>
    </location>
</feature>